<feature type="region of interest" description="Disordered" evidence="1">
    <location>
        <begin position="24"/>
        <end position="47"/>
    </location>
</feature>
<name>A0ABW7C560_9CYAN</name>
<organism evidence="3 4">
    <name type="scientific">Limnothrix redekei LRLZ20PSL1</name>
    <dbReference type="NCBI Taxonomy" id="3112953"/>
    <lineage>
        <taxon>Bacteria</taxon>
        <taxon>Bacillati</taxon>
        <taxon>Cyanobacteriota</taxon>
        <taxon>Cyanophyceae</taxon>
        <taxon>Pseudanabaenales</taxon>
        <taxon>Pseudanabaenaceae</taxon>
        <taxon>Limnothrix</taxon>
    </lineage>
</organism>
<evidence type="ECO:0008006" key="5">
    <source>
        <dbReference type="Google" id="ProtNLM"/>
    </source>
</evidence>
<sequence>MIMHKTYAIALLSLSLITACQSGSTNQSTVSNNAPETTPSSSPIASVEPSAKHFDEALYALAYPEVNEQVKAGKFASPLAHYQAVGQSGKDANGEAIAGFFMGTGGNDTISGFGHHPHISGVAFEIVADKGGELPIRPKTLGQGEVDRLVGQPGSEDEFIVGSLITPANPKSAPFYVGKGDADYAQIDNFKPGEDTILLAGKPEDYSLKSQDKTLRISTKSGDLVAIVQGVDRLTVGDVVADYGIFILK</sequence>
<protein>
    <recommendedName>
        <fullName evidence="5">Lipoprotein</fullName>
    </recommendedName>
</protein>
<dbReference type="EMBL" id="JAZAQF010000006">
    <property type="protein sequence ID" value="MFG3816277.1"/>
    <property type="molecule type" value="Genomic_DNA"/>
</dbReference>
<comment type="caution">
    <text evidence="3">The sequence shown here is derived from an EMBL/GenBank/DDBJ whole genome shotgun (WGS) entry which is preliminary data.</text>
</comment>
<gene>
    <name evidence="3" type="ORF">VPK24_01400</name>
</gene>
<dbReference type="Proteomes" id="UP001604335">
    <property type="component" value="Unassembled WGS sequence"/>
</dbReference>
<dbReference type="PROSITE" id="PS51257">
    <property type="entry name" value="PROKAR_LIPOPROTEIN"/>
    <property type="match status" value="1"/>
</dbReference>
<accession>A0ABW7C560</accession>
<feature type="compositionally biased region" description="Polar residues" evidence="1">
    <location>
        <begin position="24"/>
        <end position="44"/>
    </location>
</feature>
<feature type="chain" id="PRO_5045420107" description="Lipoprotein" evidence="2">
    <location>
        <begin position="23"/>
        <end position="249"/>
    </location>
</feature>
<proteinExistence type="predicted"/>
<evidence type="ECO:0000313" key="4">
    <source>
        <dbReference type="Proteomes" id="UP001604335"/>
    </source>
</evidence>
<keyword evidence="2" id="KW-0732">Signal</keyword>
<evidence type="ECO:0000256" key="2">
    <source>
        <dbReference type="SAM" id="SignalP"/>
    </source>
</evidence>
<feature type="signal peptide" evidence="2">
    <location>
        <begin position="1"/>
        <end position="22"/>
    </location>
</feature>
<dbReference type="RefSeq" id="WP_393010055.1">
    <property type="nucleotide sequence ID" value="NZ_JAZAQF010000006.1"/>
</dbReference>
<reference evidence="4" key="1">
    <citation type="journal article" date="2024" name="Algal Res.">
        <title>Biochemical, toxicological and genomic investigation of a high-biomass producing Limnothrix strain isolated from Italian shallow drinking water reservoir.</title>
        <authorList>
            <person name="Simonazzi M."/>
            <person name="Shishido T.K."/>
            <person name="Delbaje E."/>
            <person name="Wahlsten M."/>
            <person name="Fewer D.P."/>
            <person name="Sivonen K."/>
            <person name="Pezzolesi L."/>
            <person name="Pistocchi R."/>
        </authorList>
    </citation>
    <scope>NUCLEOTIDE SEQUENCE [LARGE SCALE GENOMIC DNA]</scope>
    <source>
        <strain evidence="4">LRLZ20PSL1</strain>
    </source>
</reference>
<keyword evidence="4" id="KW-1185">Reference proteome</keyword>
<evidence type="ECO:0000313" key="3">
    <source>
        <dbReference type="EMBL" id="MFG3816277.1"/>
    </source>
</evidence>
<evidence type="ECO:0000256" key="1">
    <source>
        <dbReference type="SAM" id="MobiDB-lite"/>
    </source>
</evidence>